<keyword evidence="9 13" id="KW-0418">Kinase</keyword>
<gene>
    <name evidence="13" type="primary">lpxK</name>
    <name evidence="15" type="ORF">EDC26_112103</name>
</gene>
<evidence type="ECO:0000256" key="6">
    <source>
        <dbReference type="ARBA" id="ARBA00022556"/>
    </source>
</evidence>
<dbReference type="AlphaFoldDB" id="A0A4R3LV64"/>
<comment type="pathway">
    <text evidence="2 13">Glycolipid biosynthesis; lipid IV(A) biosynthesis; lipid IV(A) from (3R)-3-hydroxytetradecanoyl-[acyl-carrier-protein] and UDP-N-acetyl-alpha-D-glucosamine: step 6/6.</text>
</comment>
<dbReference type="UniPathway" id="UPA00359">
    <property type="reaction ID" value="UER00482"/>
</dbReference>
<dbReference type="GO" id="GO:0009245">
    <property type="term" value="P:lipid A biosynthetic process"/>
    <property type="evidence" value="ECO:0007669"/>
    <property type="project" value="UniProtKB-UniRule"/>
</dbReference>
<keyword evidence="16" id="KW-1185">Reference proteome</keyword>
<keyword evidence="6 13" id="KW-0441">Lipid A biosynthesis</keyword>
<name>A0A4R3LV64_9BURK</name>
<evidence type="ECO:0000256" key="8">
    <source>
        <dbReference type="ARBA" id="ARBA00022741"/>
    </source>
</evidence>
<evidence type="ECO:0000256" key="4">
    <source>
        <dbReference type="ARBA" id="ARBA00016436"/>
    </source>
</evidence>
<dbReference type="InterPro" id="IPR027417">
    <property type="entry name" value="P-loop_NTPase"/>
</dbReference>
<evidence type="ECO:0000256" key="1">
    <source>
        <dbReference type="ARBA" id="ARBA00002274"/>
    </source>
</evidence>
<evidence type="ECO:0000313" key="16">
    <source>
        <dbReference type="Proteomes" id="UP000295525"/>
    </source>
</evidence>
<dbReference type="GO" id="GO:0009029">
    <property type="term" value="F:lipid-A 4'-kinase activity"/>
    <property type="evidence" value="ECO:0007669"/>
    <property type="project" value="UniProtKB-UniRule"/>
</dbReference>
<evidence type="ECO:0000256" key="12">
    <source>
        <dbReference type="ARBA" id="ARBA00029757"/>
    </source>
</evidence>
<keyword evidence="10 13" id="KW-0067">ATP-binding</keyword>
<evidence type="ECO:0000256" key="3">
    <source>
        <dbReference type="ARBA" id="ARBA00012071"/>
    </source>
</evidence>
<comment type="catalytic activity">
    <reaction evidence="13">
        <text>a lipid A disaccharide + ATP = a lipid IVA + ADP + H(+)</text>
        <dbReference type="Rhea" id="RHEA:67840"/>
        <dbReference type="ChEBI" id="CHEBI:15378"/>
        <dbReference type="ChEBI" id="CHEBI:30616"/>
        <dbReference type="ChEBI" id="CHEBI:176343"/>
        <dbReference type="ChEBI" id="CHEBI:176425"/>
        <dbReference type="ChEBI" id="CHEBI:456216"/>
        <dbReference type="EC" id="2.7.1.130"/>
    </reaction>
</comment>
<dbReference type="GO" id="GO:0009244">
    <property type="term" value="P:lipopolysaccharide core region biosynthetic process"/>
    <property type="evidence" value="ECO:0007669"/>
    <property type="project" value="TreeGrafter"/>
</dbReference>
<dbReference type="PANTHER" id="PTHR42724">
    <property type="entry name" value="TETRAACYLDISACCHARIDE 4'-KINASE"/>
    <property type="match status" value="1"/>
</dbReference>
<keyword evidence="14" id="KW-0472">Membrane</keyword>
<comment type="caution">
    <text evidence="15">The sequence shown here is derived from an EMBL/GenBank/DDBJ whole genome shotgun (WGS) entry which is preliminary data.</text>
</comment>
<dbReference type="NCBIfam" id="TIGR00682">
    <property type="entry name" value="lpxK"/>
    <property type="match status" value="1"/>
</dbReference>
<dbReference type="GO" id="GO:0005886">
    <property type="term" value="C:plasma membrane"/>
    <property type="evidence" value="ECO:0007669"/>
    <property type="project" value="TreeGrafter"/>
</dbReference>
<feature type="transmembrane region" description="Helical" evidence="14">
    <location>
        <begin position="20"/>
        <end position="37"/>
    </location>
</feature>
<dbReference type="EC" id="2.7.1.130" evidence="3 13"/>
<dbReference type="Proteomes" id="UP000295525">
    <property type="component" value="Unassembled WGS sequence"/>
</dbReference>
<evidence type="ECO:0000256" key="13">
    <source>
        <dbReference type="HAMAP-Rule" id="MF_00409"/>
    </source>
</evidence>
<keyword evidence="14" id="KW-0812">Transmembrane</keyword>
<reference evidence="15 16" key="1">
    <citation type="submission" date="2019-03" db="EMBL/GenBank/DDBJ databases">
        <title>Genomic Encyclopedia of Type Strains, Phase IV (KMG-IV): sequencing the most valuable type-strain genomes for metagenomic binning, comparative biology and taxonomic classification.</title>
        <authorList>
            <person name="Goeker M."/>
        </authorList>
    </citation>
    <scope>NUCLEOTIDE SEQUENCE [LARGE SCALE GENOMIC DNA]</scope>
    <source>
        <strain evidence="15 16">DSM 24591</strain>
    </source>
</reference>
<keyword evidence="7 13" id="KW-0808">Transferase</keyword>
<evidence type="ECO:0000313" key="15">
    <source>
        <dbReference type="EMBL" id="TCT04510.1"/>
    </source>
</evidence>
<dbReference type="EMBL" id="SMAJ01000012">
    <property type="protein sequence ID" value="TCT04510.1"/>
    <property type="molecule type" value="Genomic_DNA"/>
</dbReference>
<sequence>MKPALFVSRTLHRIWSGKGLLSTFLLPLSWLVSLFVARKRRLYQSGGKHGATSVCPVIVVGNLYIGGTGKTPVVLALVKALQARGWSPGIISRGYGSHLGAHAKTGRGDLDPHEFGDEPSLIARISQAPVAVHPRRSLALRALQTHYPEVDLIIADDGLQHLALARDVEIIVQDARGTGNGRVLPAGPLREPASRLASVDYVITNLIAGQAMQPLAIAGRQIRMQLGPDTVRHLVSGQTLQWADWHEHYMYASLSAVAGIGQPERFFNMLRACGLKLEQTIALPDHDPYHRSPFEFLDTDLVLVTPKDAVKCARFQDERVWEVRVLPQFSDPTWLNDLDKRLRAVADEKISKNPPANYTS</sequence>
<evidence type="ECO:0000256" key="7">
    <source>
        <dbReference type="ARBA" id="ARBA00022679"/>
    </source>
</evidence>
<dbReference type="InterPro" id="IPR003758">
    <property type="entry name" value="LpxK"/>
</dbReference>
<evidence type="ECO:0000256" key="2">
    <source>
        <dbReference type="ARBA" id="ARBA00004870"/>
    </source>
</evidence>
<accession>A0A4R3LV64</accession>
<dbReference type="SUPFAM" id="SSF52540">
    <property type="entry name" value="P-loop containing nucleoside triphosphate hydrolases"/>
    <property type="match status" value="1"/>
</dbReference>
<evidence type="ECO:0000256" key="9">
    <source>
        <dbReference type="ARBA" id="ARBA00022777"/>
    </source>
</evidence>
<dbReference type="Pfam" id="PF02606">
    <property type="entry name" value="LpxK"/>
    <property type="match status" value="1"/>
</dbReference>
<organism evidence="15 16">
    <name type="scientific">Paralcaligenes ureilyticus</name>
    <dbReference type="NCBI Taxonomy" id="627131"/>
    <lineage>
        <taxon>Bacteria</taxon>
        <taxon>Pseudomonadati</taxon>
        <taxon>Pseudomonadota</taxon>
        <taxon>Betaproteobacteria</taxon>
        <taxon>Burkholderiales</taxon>
        <taxon>Alcaligenaceae</taxon>
        <taxon>Paralcaligenes</taxon>
    </lineage>
</organism>
<feature type="binding site" evidence="13">
    <location>
        <begin position="64"/>
        <end position="71"/>
    </location>
    <ligand>
        <name>ATP</name>
        <dbReference type="ChEBI" id="CHEBI:30616"/>
    </ligand>
</feature>
<keyword evidence="5 13" id="KW-0444">Lipid biosynthesis</keyword>
<evidence type="ECO:0000256" key="11">
    <source>
        <dbReference type="ARBA" id="ARBA00023098"/>
    </source>
</evidence>
<evidence type="ECO:0000256" key="5">
    <source>
        <dbReference type="ARBA" id="ARBA00022516"/>
    </source>
</evidence>
<protein>
    <recommendedName>
        <fullName evidence="4 13">Tetraacyldisaccharide 4'-kinase</fullName>
        <ecNumber evidence="3 13">2.7.1.130</ecNumber>
    </recommendedName>
    <alternativeName>
        <fullName evidence="12 13">Lipid A 4'-kinase</fullName>
    </alternativeName>
</protein>
<comment type="function">
    <text evidence="1 13">Transfers the gamma-phosphate of ATP to the 4'-position of a tetraacyldisaccharide 1-phosphate intermediate (termed DS-1-P) to form tetraacyldisaccharide 1,4'-bis-phosphate (lipid IVA).</text>
</comment>
<proteinExistence type="inferred from homology"/>
<keyword evidence="14" id="KW-1133">Transmembrane helix</keyword>
<dbReference type="RefSeq" id="WP_132583921.1">
    <property type="nucleotide sequence ID" value="NZ_SMAJ01000012.1"/>
</dbReference>
<keyword evidence="8 13" id="KW-0547">Nucleotide-binding</keyword>
<evidence type="ECO:0000256" key="14">
    <source>
        <dbReference type="SAM" id="Phobius"/>
    </source>
</evidence>
<evidence type="ECO:0000256" key="10">
    <source>
        <dbReference type="ARBA" id="ARBA00022840"/>
    </source>
</evidence>
<keyword evidence="11 13" id="KW-0443">Lipid metabolism</keyword>
<dbReference type="HAMAP" id="MF_00409">
    <property type="entry name" value="LpxK"/>
    <property type="match status" value="1"/>
</dbReference>
<dbReference type="GO" id="GO:0005524">
    <property type="term" value="F:ATP binding"/>
    <property type="evidence" value="ECO:0007669"/>
    <property type="project" value="UniProtKB-UniRule"/>
</dbReference>
<comment type="similarity">
    <text evidence="13">Belongs to the LpxK family.</text>
</comment>
<dbReference type="PANTHER" id="PTHR42724:SF1">
    <property type="entry name" value="TETRAACYLDISACCHARIDE 4'-KINASE, MITOCHONDRIAL-RELATED"/>
    <property type="match status" value="1"/>
</dbReference>
<dbReference type="OrthoDB" id="9766423at2"/>